<accession>A0AAP2CFF9</accession>
<reference evidence="1 2" key="1">
    <citation type="submission" date="2021-05" db="EMBL/GenBank/DDBJ databases">
        <authorList>
            <person name="Zhang Z.D."/>
            <person name="Osman G."/>
        </authorList>
    </citation>
    <scope>NUCLEOTIDE SEQUENCE [LARGE SCALE GENOMIC DNA]</scope>
    <source>
        <strain evidence="1 2">KCTC 32217</strain>
    </source>
</reference>
<dbReference type="Proteomes" id="UP001319104">
    <property type="component" value="Unassembled WGS sequence"/>
</dbReference>
<organism evidence="1 2">
    <name type="scientific">Litoribacter ruber</name>
    <dbReference type="NCBI Taxonomy" id="702568"/>
    <lineage>
        <taxon>Bacteria</taxon>
        <taxon>Pseudomonadati</taxon>
        <taxon>Bacteroidota</taxon>
        <taxon>Cytophagia</taxon>
        <taxon>Cytophagales</taxon>
        <taxon>Cyclobacteriaceae</taxon>
        <taxon>Litoribacter</taxon>
    </lineage>
</organism>
<gene>
    <name evidence="1" type="ORF">KI659_06185</name>
</gene>
<dbReference type="Pfam" id="PF14054">
    <property type="entry name" value="DUF4249"/>
    <property type="match status" value="1"/>
</dbReference>
<dbReference type="RefSeq" id="WP_213944489.1">
    <property type="nucleotide sequence ID" value="NZ_JAHCMY010000002.1"/>
</dbReference>
<dbReference type="EMBL" id="JAHCMY010000002">
    <property type="protein sequence ID" value="MBS9523603.1"/>
    <property type="molecule type" value="Genomic_DNA"/>
</dbReference>
<name>A0AAP2CFF9_9BACT</name>
<protein>
    <submittedName>
        <fullName evidence="1">DUF4249 domain-containing protein</fullName>
    </submittedName>
</protein>
<evidence type="ECO:0000313" key="2">
    <source>
        <dbReference type="Proteomes" id="UP001319104"/>
    </source>
</evidence>
<sequence>MLKNLYPLLFILFSCTTDFQPKGLDIEESVYVVNGILEHGQLPTIYISKSHLYKSSVSEVDDILDVTLSWEDENGNLISEQLVKIDSFYMGNAEVFEGNKYHLHVDTPEGTLSATTVVPHAVPILSSRLIFPAGFMDTETRSGPYFRISFDLEAYSNDDQFFEAFIYTDYWNVEDDEDPIYNLLKTYNNDELILRENLPSNYLHAFVFQKEAGDPDQISLAFDSTIGNPFFDDFFPVLLTVSEEYYNYKKSLVNHVDAIGGPNSFTLSDAYLPNIFKQIQPVYSNIEGGIGIFAGVSRSELLTTCNLNGNVCE</sequence>
<dbReference type="AlphaFoldDB" id="A0AAP2CFF9"/>
<evidence type="ECO:0000313" key="1">
    <source>
        <dbReference type="EMBL" id="MBS9523603.1"/>
    </source>
</evidence>
<proteinExistence type="predicted"/>
<dbReference type="InterPro" id="IPR025345">
    <property type="entry name" value="DUF4249"/>
</dbReference>
<comment type="caution">
    <text evidence="1">The sequence shown here is derived from an EMBL/GenBank/DDBJ whole genome shotgun (WGS) entry which is preliminary data.</text>
</comment>
<dbReference type="PROSITE" id="PS51257">
    <property type="entry name" value="PROKAR_LIPOPROTEIN"/>
    <property type="match status" value="1"/>
</dbReference>
<keyword evidence="2" id="KW-1185">Reference proteome</keyword>